<dbReference type="PRINTS" id="PR00705">
    <property type="entry name" value="PAPAIN"/>
</dbReference>
<dbReference type="GO" id="GO:0008234">
    <property type="term" value="F:cysteine-type peptidase activity"/>
    <property type="evidence" value="ECO:0007669"/>
    <property type="project" value="InterPro"/>
</dbReference>
<dbReference type="CDD" id="cd02248">
    <property type="entry name" value="Peptidase_C1A"/>
    <property type="match status" value="1"/>
</dbReference>
<dbReference type="Proteomes" id="UP000280104">
    <property type="component" value="Chromosome II"/>
</dbReference>
<dbReference type="Gramene" id="TraesKAR2D01G0451270.1">
    <property type="protein sequence ID" value="cds.TraesKAR2D01G0451270.1"/>
    <property type="gene ID" value="TraesKAR2D01G0451270"/>
</dbReference>
<dbReference type="EMBL" id="LS480641">
    <property type="protein sequence ID" value="SPT20720.1"/>
    <property type="molecule type" value="Genomic_DNA"/>
</dbReference>
<sequence length="314" mass="34051">MSAIASLVSPPPPVKCGQLRMVSTVPQFAKWAQTPASTAQLRRFGQAVAAGSLSRPEPAGASNGKLRHLHGSAGHRSGFFHRYLKPQAMAIAGLSSILGLGLWCMSNNLRPSEVDWVKTGVVSPLVRTQNDCQCCWAMAVVASAEAAHYQNTSQLISLSVQELIDCDTERNGCEGGHKENAFGYIQDNGLLSESDYPYMARRSKSGCYRYKTQEAAARISGFRFVDPTEDALEKAVAKQPVVVSLQGSDELENYSGGIMDYKAIEGGTGWTHAVLIVGYGTDSAGVKYWRFKNSWGPGWGEGGFGRIRRHVDDE</sequence>
<dbReference type="SUPFAM" id="SSF54001">
    <property type="entry name" value="Cysteine proteinases"/>
    <property type="match status" value="1"/>
</dbReference>
<dbReference type="InterPro" id="IPR039417">
    <property type="entry name" value="Peptidase_C1A_papain-like"/>
</dbReference>
<dbReference type="Gene3D" id="3.90.70.10">
    <property type="entry name" value="Cysteine proteinases"/>
    <property type="match status" value="1"/>
</dbReference>
<gene>
    <name evidence="4" type="ORF">CAMPLR22A2D_LOCUS5353</name>
</gene>
<comment type="similarity">
    <text evidence="1">Belongs to the peptidase C1 family.</text>
</comment>
<dbReference type="InterPro" id="IPR038765">
    <property type="entry name" value="Papain-like_cys_pep_sf"/>
</dbReference>
<reference evidence="4 5" key="1">
    <citation type="submission" date="2018-05" db="EMBL/GenBank/DDBJ databases">
        <authorList>
            <person name="Thind KAUR A."/>
        </authorList>
    </citation>
    <scope>NUCLEOTIDE SEQUENCE [LARGE SCALE GENOMIC DNA]</scope>
</reference>
<organism evidence="4 5">
    <name type="scientific">Triticum aestivum</name>
    <name type="common">Wheat</name>
    <dbReference type="NCBI Taxonomy" id="4565"/>
    <lineage>
        <taxon>Eukaryota</taxon>
        <taxon>Viridiplantae</taxon>
        <taxon>Streptophyta</taxon>
        <taxon>Embryophyta</taxon>
        <taxon>Tracheophyta</taxon>
        <taxon>Spermatophyta</taxon>
        <taxon>Magnoliopsida</taxon>
        <taxon>Liliopsida</taxon>
        <taxon>Poales</taxon>
        <taxon>Poaceae</taxon>
        <taxon>BOP clade</taxon>
        <taxon>Pooideae</taxon>
        <taxon>Triticodae</taxon>
        <taxon>Triticeae</taxon>
        <taxon>Triticinae</taxon>
        <taxon>Triticum</taxon>
    </lineage>
</organism>
<dbReference type="PANTHER" id="PTHR12411">
    <property type="entry name" value="CYSTEINE PROTEASE FAMILY C1-RELATED"/>
    <property type="match status" value="1"/>
</dbReference>
<protein>
    <recommendedName>
        <fullName evidence="3">Peptidase C1A papain C-terminal domain-containing protein</fullName>
    </recommendedName>
</protein>
<evidence type="ECO:0000313" key="5">
    <source>
        <dbReference type="Proteomes" id="UP000280104"/>
    </source>
</evidence>
<proteinExistence type="inferred from homology"/>
<keyword evidence="2" id="KW-1015">Disulfide bond</keyword>
<dbReference type="AlphaFoldDB" id="A0A7H4LQ31"/>
<dbReference type="InterPro" id="IPR000668">
    <property type="entry name" value="Peptidase_C1A_C"/>
</dbReference>
<dbReference type="SMART" id="SM00645">
    <property type="entry name" value="Pept_C1"/>
    <property type="match status" value="1"/>
</dbReference>
<dbReference type="GO" id="GO:0006508">
    <property type="term" value="P:proteolysis"/>
    <property type="evidence" value="ECO:0007669"/>
    <property type="project" value="InterPro"/>
</dbReference>
<feature type="domain" description="Peptidase C1A papain C-terminal" evidence="3">
    <location>
        <begin position="110"/>
        <end position="311"/>
    </location>
</feature>
<evidence type="ECO:0000256" key="1">
    <source>
        <dbReference type="ARBA" id="ARBA00008455"/>
    </source>
</evidence>
<evidence type="ECO:0000259" key="3">
    <source>
        <dbReference type="SMART" id="SM00645"/>
    </source>
</evidence>
<name>A0A7H4LQ31_WHEAT</name>
<accession>A0A7H4LQ31</accession>
<dbReference type="Pfam" id="PF00112">
    <property type="entry name" value="Peptidase_C1"/>
    <property type="match status" value="1"/>
</dbReference>
<dbReference type="InterPro" id="IPR013128">
    <property type="entry name" value="Peptidase_C1A"/>
</dbReference>
<evidence type="ECO:0000256" key="2">
    <source>
        <dbReference type="ARBA" id="ARBA00023157"/>
    </source>
</evidence>
<evidence type="ECO:0000313" key="4">
    <source>
        <dbReference type="EMBL" id="SPT20720.1"/>
    </source>
</evidence>